<dbReference type="Pfam" id="PF13692">
    <property type="entry name" value="Glyco_trans_1_4"/>
    <property type="match status" value="1"/>
</dbReference>
<keyword evidence="2" id="KW-0328">Glycosyltransferase</keyword>
<evidence type="ECO:0000313" key="3">
    <source>
        <dbReference type="Proteomes" id="UP001325680"/>
    </source>
</evidence>
<sequence>MIGKRILYQMLDNPLGKNHGNKTWSLQLLKYFKIRGFEVDFISDKEWGMWSAADVEAIHKTGLVKSVHILDRKPSKKNILRYFFQHKLPHFFIKRKAGFYAPAISDHITLFYQRQFDKILKNNEYDFIYINYVTCYSLIKNNPYLGSAIKIIDTHDFFTSQFQRKKNFDIGKAFREEIKRLSLFDNIWTVSVEEHYIFSQFCDKKVSLVQTMLDKPSLDSMVPFDEKEYDIIYVASDIIHNKVSASWFFSEVYPSLPSSLKICVIGKITDHLSEYPNVHKIRFVDDLGAFYAKTRIAICPMLSGTGIKVKVVEALSFGLPVVCNPRGVDGLLNKVNNGCTVVENGMQFAIAITALLTDRELYSRQSKQAESSFDLFFSTKSAYKKLDAIFAKSHID</sequence>
<reference evidence="2 3" key="1">
    <citation type="submission" date="2023-12" db="EMBL/GenBank/DDBJ databases">
        <title>Genome sequencing and assembly of bacterial species from a model synthetic community.</title>
        <authorList>
            <person name="Hogle S.L."/>
        </authorList>
    </citation>
    <scope>NUCLEOTIDE SEQUENCE [LARGE SCALE GENOMIC DNA]</scope>
    <source>
        <strain evidence="2 3">HAMBI_3031</strain>
    </source>
</reference>
<dbReference type="SUPFAM" id="SSF53756">
    <property type="entry name" value="UDP-Glycosyltransferase/glycogen phosphorylase"/>
    <property type="match status" value="1"/>
</dbReference>
<dbReference type="EC" id="2.4.-.-" evidence="2"/>
<dbReference type="GO" id="GO:0016757">
    <property type="term" value="F:glycosyltransferase activity"/>
    <property type="evidence" value="ECO:0007669"/>
    <property type="project" value="UniProtKB-KW"/>
</dbReference>
<dbReference type="PANTHER" id="PTHR46401:SF2">
    <property type="entry name" value="GLYCOSYLTRANSFERASE WBBK-RELATED"/>
    <property type="match status" value="1"/>
</dbReference>
<accession>A0ABZ0W2X2</accession>
<keyword evidence="3" id="KW-1185">Reference proteome</keyword>
<protein>
    <submittedName>
        <fullName evidence="2">Glycosyltransferase</fullName>
        <ecNumber evidence="2">2.4.-.-</ecNumber>
    </submittedName>
</protein>
<evidence type="ECO:0000313" key="2">
    <source>
        <dbReference type="EMBL" id="WQD36899.1"/>
    </source>
</evidence>
<dbReference type="EMBL" id="CP139960">
    <property type="protein sequence ID" value="WQD36899.1"/>
    <property type="molecule type" value="Genomic_DNA"/>
</dbReference>
<dbReference type="PANTHER" id="PTHR46401">
    <property type="entry name" value="GLYCOSYLTRANSFERASE WBBK-RELATED"/>
    <property type="match status" value="1"/>
</dbReference>
<name>A0ABZ0W2X2_9BACT</name>
<dbReference type="RefSeq" id="WP_114793181.1">
    <property type="nucleotide sequence ID" value="NZ_CP139960.1"/>
</dbReference>
<evidence type="ECO:0000256" key="1">
    <source>
        <dbReference type="ARBA" id="ARBA00022679"/>
    </source>
</evidence>
<dbReference type="Gene3D" id="3.40.50.2000">
    <property type="entry name" value="Glycogen Phosphorylase B"/>
    <property type="match status" value="1"/>
</dbReference>
<organism evidence="2 3">
    <name type="scientific">Niabella yanshanensis</name>
    <dbReference type="NCBI Taxonomy" id="577386"/>
    <lineage>
        <taxon>Bacteria</taxon>
        <taxon>Pseudomonadati</taxon>
        <taxon>Bacteroidota</taxon>
        <taxon>Chitinophagia</taxon>
        <taxon>Chitinophagales</taxon>
        <taxon>Chitinophagaceae</taxon>
        <taxon>Niabella</taxon>
    </lineage>
</organism>
<keyword evidence="1 2" id="KW-0808">Transferase</keyword>
<gene>
    <name evidence="2" type="ORF">U0035_14600</name>
</gene>
<proteinExistence type="predicted"/>
<dbReference type="Proteomes" id="UP001325680">
    <property type="component" value="Chromosome"/>
</dbReference>